<organism evidence="4 5">
    <name type="scientific">Paramuricea clavata</name>
    <name type="common">Red gorgonian</name>
    <name type="synonym">Violescent sea-whip</name>
    <dbReference type="NCBI Taxonomy" id="317549"/>
    <lineage>
        <taxon>Eukaryota</taxon>
        <taxon>Metazoa</taxon>
        <taxon>Cnidaria</taxon>
        <taxon>Anthozoa</taxon>
        <taxon>Octocorallia</taxon>
        <taxon>Malacalcyonacea</taxon>
        <taxon>Plexauridae</taxon>
        <taxon>Paramuricea</taxon>
    </lineage>
</organism>
<dbReference type="SUPFAM" id="SSF52266">
    <property type="entry name" value="SGNH hydrolase"/>
    <property type="match status" value="1"/>
</dbReference>
<dbReference type="InterPro" id="IPR013830">
    <property type="entry name" value="SGNH_hydro"/>
</dbReference>
<feature type="compositionally biased region" description="Polar residues" evidence="2">
    <location>
        <begin position="290"/>
        <end position="301"/>
    </location>
</feature>
<dbReference type="EMBL" id="CACRXK020017805">
    <property type="protein sequence ID" value="CAB4031654.1"/>
    <property type="molecule type" value="Genomic_DNA"/>
</dbReference>
<comment type="caution">
    <text evidence="4">The sequence shown here is derived from an EMBL/GenBank/DDBJ whole genome shotgun (WGS) entry which is preliminary data.</text>
</comment>
<accession>A0A6S7JNJ4</accession>
<dbReference type="Gene3D" id="3.40.50.12700">
    <property type="match status" value="1"/>
</dbReference>
<name>A0A6S7JNJ4_PARCT</name>
<dbReference type="OrthoDB" id="3915838at2759"/>
<gene>
    <name evidence="4" type="ORF">PACLA_8A053749</name>
</gene>
<evidence type="ECO:0000256" key="1">
    <source>
        <dbReference type="SAM" id="Coils"/>
    </source>
</evidence>
<evidence type="ECO:0000313" key="4">
    <source>
        <dbReference type="EMBL" id="CAB4031654.1"/>
    </source>
</evidence>
<feature type="region of interest" description="Disordered" evidence="2">
    <location>
        <begin position="333"/>
        <end position="388"/>
    </location>
</feature>
<feature type="domain" description="SGNH hydrolase-type esterase" evidence="3">
    <location>
        <begin position="408"/>
        <end position="542"/>
    </location>
</feature>
<dbReference type="Proteomes" id="UP001152795">
    <property type="component" value="Unassembled WGS sequence"/>
</dbReference>
<evidence type="ECO:0000256" key="2">
    <source>
        <dbReference type="SAM" id="MobiDB-lite"/>
    </source>
</evidence>
<evidence type="ECO:0000313" key="5">
    <source>
        <dbReference type="Proteomes" id="UP001152795"/>
    </source>
</evidence>
<feature type="region of interest" description="Disordered" evidence="2">
    <location>
        <begin position="282"/>
        <end position="301"/>
    </location>
</feature>
<proteinExistence type="predicted"/>
<dbReference type="Gene3D" id="3.40.50.12690">
    <property type="match status" value="1"/>
</dbReference>
<dbReference type="Pfam" id="PF13472">
    <property type="entry name" value="Lipase_GDSL_2"/>
    <property type="match status" value="1"/>
</dbReference>
<keyword evidence="1" id="KW-0175">Coiled coil</keyword>
<reference evidence="4" key="1">
    <citation type="submission" date="2020-04" db="EMBL/GenBank/DDBJ databases">
        <authorList>
            <person name="Alioto T."/>
            <person name="Alioto T."/>
            <person name="Gomez Garrido J."/>
        </authorList>
    </citation>
    <scope>NUCLEOTIDE SEQUENCE</scope>
    <source>
        <strain evidence="4">A484AB</strain>
    </source>
</reference>
<feature type="coiled-coil region" evidence="1">
    <location>
        <begin position="181"/>
        <end position="263"/>
    </location>
</feature>
<dbReference type="AlphaFoldDB" id="A0A6S7JNJ4"/>
<keyword evidence="5" id="KW-1185">Reference proteome</keyword>
<dbReference type="InterPro" id="IPR051532">
    <property type="entry name" value="Ester_Hydrolysis_Enzymes"/>
</dbReference>
<sequence length="559" mass="62693">MGRVDLSSEKSAESLSSFVESDDSRHCELNIESSLNAVNILYSHFCYKKNKLKWAGSLEDLKAVVLTVVDEQTAETTTWRSPSGGTWKFDSKALCVTWQTKSQNVYFEGENGEEVTKQIISHLNQGVHASLKASLKASNLAGVEVLDLQDSRAISLSDNDTTNGSFQACGESVSCDEESVIQNVIKRLDSLTRQFENHRTETSVVLNELVNIYENQKSPTATENLTKENRLLKEENKALQTELTKYKDTLTELNTKLTDTESEKSSLLTVIRLLNEEQATVMCSNKDESSQAQQTRSSWQIAGRKTISQSAGHHINLSNKYSTLQIEDDDEAVMSGDAGNNQTLVPKKTPTIDHEKKRRLKNTPRNIQDTKQNSLPTSNQRDTIQPKKQQCDVALVGDSMIKHVDVRKLRHGTNKQVTVRTFSGCRTDEMAHYIKPTLALKPKQVIIHVGTNDLKTKSPAEIIYNLKNLGNQAKQENPRTGVSLSQIIIRSDDTRLQNKLVEVNKCIQDLCEQENWGLIDNSNISNMHLNPYGLHLNKRGSAILAKNIKLHITNNIDNY</sequence>
<feature type="compositionally biased region" description="Polar residues" evidence="2">
    <location>
        <begin position="363"/>
        <end position="388"/>
    </location>
</feature>
<protein>
    <submittedName>
        <fullName evidence="4">Furin, partial</fullName>
    </submittedName>
</protein>
<dbReference type="PANTHER" id="PTHR30383">
    <property type="entry name" value="THIOESTERASE 1/PROTEASE 1/LYSOPHOSPHOLIPASE L1"/>
    <property type="match status" value="1"/>
</dbReference>
<evidence type="ECO:0000259" key="3">
    <source>
        <dbReference type="Pfam" id="PF13472"/>
    </source>
</evidence>